<dbReference type="SUPFAM" id="SSF53098">
    <property type="entry name" value="Ribonuclease H-like"/>
    <property type="match status" value="1"/>
</dbReference>
<dbReference type="SMART" id="SM00042">
    <property type="entry name" value="CUB"/>
    <property type="match status" value="21"/>
</dbReference>
<keyword evidence="1" id="KW-0677">Repeat</keyword>
<feature type="region of interest" description="Disordered" evidence="4">
    <location>
        <begin position="1450"/>
        <end position="1476"/>
    </location>
</feature>
<evidence type="ECO:0000256" key="1">
    <source>
        <dbReference type="ARBA" id="ARBA00022737"/>
    </source>
</evidence>
<feature type="domain" description="CUB" evidence="5">
    <location>
        <begin position="1217"/>
        <end position="1328"/>
    </location>
</feature>
<evidence type="ECO:0000256" key="4">
    <source>
        <dbReference type="SAM" id="MobiDB-lite"/>
    </source>
</evidence>
<sequence>MEINRYGSYKRLLRITAYVQRFVNKCRKQLNSRQTGQLKPPEIQKSAELWIKHCQETSFPEEYKALKSKTTTNLPRIRQLHEITRLCKSEKLQEAFSLQGIEWRFIPKRAPWFGGWWERLIGLTKTSIRKVLGKSLIDLETLQTVTTEIESILNDRPLTYISSDLVDSEPLTPAHLLYGRRINTLPYPRGEDIDIENYDMNITNLDKRTKRQSLIIQQFWNRWKSEYLTSLREFHQKTGNNKRSIEIGDLVQIHDEKPRIGWKTAIVEDLVKGNDGRVRSAVVRTKNGITNRPIVKLYPLEIHIESENTDTEQKTTHPTKKDDVTERQLSTREASKRAKENIKTFYGLFEILDGTSADSAVLNKFCGSQVPDPVTTTQNSMWVKFVSDGSVHNTGFQATYAASSAACGGVLTEDTDSFTSPGHPNTYPHGVNCTWQIRVSPGHVIRLTFNTFSIEDNSGCRFDYVQVFDNATATPGSGLGRKCGSTIPPVLTSSDNVMTVVFASDNSIAHEGFSASYVALNASTLCGNPLTDRTGLITSPNYPSNYPHNRECVWTITANDGNQILLNVTDFELERHDSCTFDFLEIRNGGYQTSPLLGTFCGTTIDPIIRSHSNQMYIKFKSDFSRSAKGFQIYYDSTASGCGADLTTPTGSFVSPNYPAPYSHNAECFWTVTVSRGSTITLVFVDFDLENHHRCTYDYVKVREAGPQGQQLAHYCGSQPPDPVTSNTNKIWIKYRTDNSVSGRGFHATYFSNCNVRLTSWSGVIESPNFPNAYYHNRNCTWTIETTMGNTINASFSHFDIESHSSCQYDYLQIRDGENMEANEIGQYCGSSLPPTIASTDNTLWLNFMSDYSVAGNGFRLEYITNGCGGYLVSTTGSFTSPNYPNPYPHRRECVWMISLPTGNAIELTIVDFDLETHSSCQYDVLEVYEGSDTSGPQLTKICHKQKKPQLLTSSGNIMYVRFASDSSVSGNGFRVTYRGITGGCGGNFSTPTGTLLSKNYPDNYPHNTECEWLITVQEGQTVVLTFEDFDVEGGSCRYDYVAGYDGRNRNSTEIFRHCGTAVPSPNVFTSTGNQMFVRMRTDASVSARGFKATYSTGCGGLLSAEEDGEIVSPNYPNSYRMLSNCTWIIRGLHSNDRVTLTFTHMDLELYNSCNHDYVTVYDGDDVNGTVVGTYCGSTVPASITSQGSAMTVQFTSDASVQKSGFRALYTKSVSSCGANFTAEHGSFTSPGYPNEYPMDTECVWTIYAPPGNNILIAFSFFSLEDHLPTCAMDYLELREGNVHGRLLGRYCGNQAPSNLTAVNGLWIKFRSDDSLTEQGFIAQYSTVYGGTLSGRSGQVASPRYPRAYPNNADYVWTISTDVGTRIRITFMMLDMERYGANDQCTYDYIEFRDGDQADSPVLSSYCGTTLPAPFLTTTNQLRVRFLTDFASFGNGFLFKWEATTDQSVSTTVSPTTPTVPGCGGDINLTPSSRQQTITSPGYPNGYAHNLNCVWRITAPEGFKVWSNITDISLESHGTCNYDYVMLSQGALQRRETYLGKFCGRVANTQPMVTEMNSLMVTLVTDQSVNYTGFSITVKSVCGGRIYGSSGRIASDNYPNSYPANSNCSWVIIVPTGRTVRAQFNGTFNIAGSGSGCQGDYIQLLTGSNENAPPMGNAAQGKYCGTSPPQPLETTSHFMYVKFISDGSNNAAGFSMVFNEVQVTCGGHLTLSNSVTSGYFTSPNYPSNYTHNVECVWIITAPANERIQIDFDERFRIENHMSCRFDFIELRDGGTTNSPSLGKFCGITRPGTVKSTGNVMYARFRTDGSAFFTGFKANYKIATCGGTIRGQSGYIQSPNFPSPYDSNMDCEWYIHAPTGHYMTFNFLSFNLQYGSNCTVVDYVEIREHNSTGPLLKRACGSSTPASVNTSDSFAYVRFKSYNTYLTGPLLKRACGSSTSASVDTSDSFAYVRFKSYNTYLTGPLLKRACGSSTPASVDTSDSFVYVIFKSYNTYLTGPLLKRACGSSTPASVDTSDSPLLRELVQQHPASVDTSDSFAYVRYKSYNTYLTGPLLKRACGSSTPASVDTSDSFAYVRFKSYNTYLTGPLLKRACGSSTPASVDTSNSFAYVRFKSNNSYLTGPLLKRACGSSTPASVDTSDSFAYVRFKSNITYLTGPLLKRACGSSTPASVDTSNSFAYVRFKSYNSYLTGPLLKRACGSSTPASVDTSDSFVYVIFKSYNTYLTGPLLKRACGSSTPASVDTSDSFAYVRFKSNITYLTGPLLKRACGSSTPASIDTSDSFAYVRFKSYNTYLTGPLLKRACVAAAPQHLLIHLTVLPMSLLKRACGSSTPASVDTSNSFAYVRFKSYNTYLTGPLLKRACGSSTPASVDTSDSFAYVRFKSYNSYLTGLLLKRACGSSTPASVDTSDSFAYVRFKSNITYLTGPLLKRACGSSTPASVDTSDSFAYVIFKSNITYLTGPLLKRACGSSTPASVDTSDSFAYVRFKSNSASNQPGFKLAFHASVEECGGYLTTPIGSFSSPNFPGRYPHSRTCEWKIRVQHGRRVTLNFDSFNIEASRTCYDYVDVYNGILDDSPLFRRVCGETNPGIIQSYGNTMKVIFRTDGSISNGGFRASYSSQEDTVCGGILSSTNGNITSIGYPNANYSNNEECIWVIQNPNINGSTIMLNFMDFSLESHGDCTYDFIEVREGTDENGELVGKFCGNTTLPLPVFSPMPNLWVRYKSDHSNVDKGFLIKYTFTDCGGILAAPSGVITSPNFPNVYNNSDACAWLIQQPEGYQVNVHFGNFSLESHPECRFDYVQILNGRLPSSPSVGQFCGNHTITDFVSQSNALRVIFNSDYSIGGNGFMMSYFQSSGGCGGLLHQNTGRITSPNYPQSYPHLSECEWDINVERGYHIILNFIPPFDLEAEPSCDYDYVEVDDSLPNNTLVPRGRWCHNLTPPKQMSSSNRIVVRFRSDRNTNGNGFAANWTVGCGAVFMDDNGVFVSPGYPNNYGPNLVCNYTIVSNPGRFIVLQFNRIFDIEGPASCPYDALTVYEGNSTAGSELGKFCGTTVPQAVSGKDALFIQFKTDGTVPGKGFWASYRVSDCGGEFTDPFGYIQTPTHPTSYHHNANCTWLITVEENRIVSLKFNSFELEAHQTCNFDYVDVYDGGDLSSPMIGRFCGEVVPDVLRTTGNQMLINFVTDWSVSLAGFTATYRTTYGESQGCGGVLNSTSGRITSVDSDGNGKYEHNLDCRWIIIVGDNKIVKLTVEGLGVESHSTCYYDFLEIRDGFYMDDPLKGKYCGDTVPPIIRSTSNVLLVRFYTDSSVDGAGFNATYVQEDALCGGTRTATDSPQTLTSPGYPGSVFQPIQCRWTIDTPESNQQVRLTMTGLALMTQTPLH</sequence>
<name>A0A8B6BI52_MYTGA</name>
<dbReference type="InterPro" id="IPR040676">
    <property type="entry name" value="DUF5641"/>
</dbReference>
<dbReference type="EMBL" id="UYJE01000215">
    <property type="protein sequence ID" value="VDH91183.1"/>
    <property type="molecule type" value="Genomic_DNA"/>
</dbReference>
<keyword evidence="7" id="KW-1185">Reference proteome</keyword>
<dbReference type="GO" id="GO:0003676">
    <property type="term" value="F:nucleic acid binding"/>
    <property type="evidence" value="ECO:0007669"/>
    <property type="project" value="InterPro"/>
</dbReference>
<dbReference type="OrthoDB" id="6022136at2759"/>
<feature type="domain" description="CUB" evidence="5">
    <location>
        <begin position="1099"/>
        <end position="1213"/>
    </location>
</feature>
<comment type="caution">
    <text evidence="6">The sequence shown here is derived from an EMBL/GenBank/DDBJ whole genome shotgun (WGS) entry which is preliminary data.</text>
</comment>
<proteinExistence type="predicted"/>
<keyword evidence="2 3" id="KW-1015">Disulfide bond</keyword>
<feature type="region of interest" description="Disordered" evidence="4">
    <location>
        <begin position="306"/>
        <end position="327"/>
    </location>
</feature>
<dbReference type="PANTHER" id="PTHR24251:SF50">
    <property type="entry name" value="ATTRACTIN-LIKE 1A"/>
    <property type="match status" value="1"/>
</dbReference>
<reference evidence="6" key="1">
    <citation type="submission" date="2018-11" db="EMBL/GenBank/DDBJ databases">
        <authorList>
            <person name="Alioto T."/>
            <person name="Alioto T."/>
        </authorList>
    </citation>
    <scope>NUCLEOTIDE SEQUENCE</scope>
</reference>
<feature type="compositionally biased region" description="Low complexity" evidence="4">
    <location>
        <begin position="1450"/>
        <end position="1461"/>
    </location>
</feature>
<feature type="disulfide bond" evidence="3">
    <location>
        <begin position="2624"/>
        <end position="2651"/>
    </location>
</feature>
<feature type="domain" description="CUB" evidence="5">
    <location>
        <begin position="642"/>
        <end position="753"/>
    </location>
</feature>
<dbReference type="Pfam" id="PF18701">
    <property type="entry name" value="DUF5641"/>
    <property type="match status" value="1"/>
</dbReference>
<dbReference type="PROSITE" id="PS01180">
    <property type="entry name" value="CUB"/>
    <property type="match status" value="22"/>
</dbReference>
<dbReference type="Gene3D" id="3.30.420.10">
    <property type="entry name" value="Ribonuclease H-like superfamily/Ribonuclease H"/>
    <property type="match status" value="1"/>
</dbReference>
<feature type="domain" description="CUB" evidence="5">
    <location>
        <begin position="526"/>
        <end position="638"/>
    </location>
</feature>
<dbReference type="Gene3D" id="2.60.120.290">
    <property type="entry name" value="Spermadhesin, CUB domain"/>
    <property type="match status" value="22"/>
</dbReference>
<dbReference type="InterPro" id="IPR000859">
    <property type="entry name" value="CUB_dom"/>
</dbReference>
<feature type="domain" description="CUB" evidence="5">
    <location>
        <begin position="407"/>
        <end position="520"/>
    </location>
</feature>
<feature type="domain" description="CUB" evidence="5">
    <location>
        <begin position="2742"/>
        <end position="2854"/>
    </location>
</feature>
<evidence type="ECO:0000256" key="2">
    <source>
        <dbReference type="ARBA" id="ARBA00023157"/>
    </source>
</evidence>
<dbReference type="PANTHER" id="PTHR24251">
    <property type="entry name" value="OVOCHYMASE-RELATED"/>
    <property type="match status" value="1"/>
</dbReference>
<feature type="domain" description="CUB" evidence="5">
    <location>
        <begin position="1463"/>
        <end position="1581"/>
    </location>
</feature>
<comment type="caution">
    <text evidence="3">Lacks conserved residue(s) required for the propagation of feature annotation.</text>
</comment>
<protein>
    <submittedName>
        <fullName evidence="6">Cubilin</fullName>
    </submittedName>
</protein>
<feature type="domain" description="CUB" evidence="5">
    <location>
        <begin position="1824"/>
        <end position="1945"/>
    </location>
</feature>
<accession>A0A8B6BI52</accession>
<dbReference type="InterPro" id="IPR035914">
    <property type="entry name" value="Sperma_CUB_dom_sf"/>
</dbReference>
<feature type="domain" description="CUB" evidence="5">
    <location>
        <begin position="3206"/>
        <end position="3320"/>
    </location>
</feature>
<feature type="domain" description="CUB" evidence="5">
    <location>
        <begin position="3087"/>
        <end position="3199"/>
    </location>
</feature>
<organism evidence="6 7">
    <name type="scientific">Mytilus galloprovincialis</name>
    <name type="common">Mediterranean mussel</name>
    <dbReference type="NCBI Taxonomy" id="29158"/>
    <lineage>
        <taxon>Eukaryota</taxon>
        <taxon>Metazoa</taxon>
        <taxon>Spiralia</taxon>
        <taxon>Lophotrochozoa</taxon>
        <taxon>Mollusca</taxon>
        <taxon>Bivalvia</taxon>
        <taxon>Autobranchia</taxon>
        <taxon>Pteriomorphia</taxon>
        <taxon>Mytilida</taxon>
        <taxon>Mytiloidea</taxon>
        <taxon>Mytilidae</taxon>
        <taxon>Mytilinae</taxon>
        <taxon>Mytilus</taxon>
    </lineage>
</organism>
<evidence type="ECO:0000256" key="3">
    <source>
        <dbReference type="PROSITE-ProRule" id="PRU00059"/>
    </source>
</evidence>
<dbReference type="CDD" id="cd00041">
    <property type="entry name" value="CUB"/>
    <property type="match status" value="21"/>
</dbReference>
<feature type="domain" description="CUB" evidence="5">
    <location>
        <begin position="1582"/>
        <end position="1701"/>
    </location>
</feature>
<feature type="domain" description="CUB" evidence="5">
    <location>
        <begin position="1705"/>
        <end position="1822"/>
    </location>
</feature>
<dbReference type="FunFam" id="2.60.120.290:FF:000042">
    <property type="entry name" value="AGAP005526-PA"/>
    <property type="match status" value="1"/>
</dbReference>
<feature type="domain" description="CUB" evidence="5">
    <location>
        <begin position="2973"/>
        <end position="3085"/>
    </location>
</feature>
<dbReference type="Proteomes" id="UP000596742">
    <property type="component" value="Unassembled WGS sequence"/>
</dbReference>
<evidence type="ECO:0000313" key="6">
    <source>
        <dbReference type="EMBL" id="VDH91183.1"/>
    </source>
</evidence>
<dbReference type="Pfam" id="PF00431">
    <property type="entry name" value="CUB"/>
    <property type="match status" value="21"/>
</dbReference>
<dbReference type="SUPFAM" id="SSF49854">
    <property type="entry name" value="Spermadhesin, CUB domain"/>
    <property type="match status" value="23"/>
</dbReference>
<dbReference type="InterPro" id="IPR036397">
    <property type="entry name" value="RNaseH_sf"/>
</dbReference>
<evidence type="ECO:0000259" key="5">
    <source>
        <dbReference type="PROSITE" id="PS01180"/>
    </source>
</evidence>
<feature type="domain" description="CUB" evidence="5">
    <location>
        <begin position="3324"/>
        <end position="3381"/>
    </location>
</feature>
<feature type="domain" description="CUB" evidence="5">
    <location>
        <begin position="868"/>
        <end position="981"/>
    </location>
</feature>
<gene>
    <name evidence="6" type="ORF">MGAL_10B091132</name>
</gene>
<dbReference type="InterPro" id="IPR012337">
    <property type="entry name" value="RNaseH-like_sf"/>
</dbReference>
<dbReference type="FunFam" id="2.60.120.290:FF:000013">
    <property type="entry name" value="Membrane frizzled-related protein"/>
    <property type="match status" value="14"/>
</dbReference>
<feature type="domain" description="CUB" evidence="5">
    <location>
        <begin position="2624"/>
        <end position="2740"/>
    </location>
</feature>
<evidence type="ECO:0000313" key="7">
    <source>
        <dbReference type="Proteomes" id="UP000596742"/>
    </source>
</evidence>
<feature type="domain" description="CUB" evidence="5">
    <location>
        <begin position="2858"/>
        <end position="2972"/>
    </location>
</feature>
<feature type="disulfide bond" evidence="3">
    <location>
        <begin position="1099"/>
        <end position="1126"/>
    </location>
</feature>
<dbReference type="FunFam" id="2.60.120.290:FF:000005">
    <property type="entry name" value="Procollagen C-endopeptidase enhancer 1"/>
    <property type="match status" value="5"/>
</dbReference>
<feature type="domain" description="CUB" evidence="5">
    <location>
        <begin position="985"/>
        <end position="1098"/>
    </location>
</feature>
<feature type="domain" description="CUB" evidence="5">
    <location>
        <begin position="346"/>
        <end position="403"/>
    </location>
</feature>
<feature type="domain" description="CUB" evidence="5">
    <location>
        <begin position="2508"/>
        <end position="2619"/>
    </location>
</feature>
<feature type="domain" description="CUB" evidence="5">
    <location>
        <begin position="754"/>
        <end position="866"/>
    </location>
</feature>
<feature type="domain" description="CUB" evidence="5">
    <location>
        <begin position="1329"/>
        <end position="1444"/>
    </location>
</feature>